<feature type="compositionally biased region" description="Basic residues" evidence="4">
    <location>
        <begin position="175"/>
        <end position="187"/>
    </location>
</feature>
<dbReference type="PANTHER" id="PTHR11527">
    <property type="entry name" value="HEAT-SHOCK PROTEIN 20 FAMILY MEMBER"/>
    <property type="match status" value="1"/>
</dbReference>
<dbReference type="InterPro" id="IPR002068">
    <property type="entry name" value="A-crystallin/Hsp20_dom"/>
</dbReference>
<name>A0A6A6SQ87_9PLEO</name>
<feature type="compositionally biased region" description="Basic residues" evidence="4">
    <location>
        <begin position="128"/>
        <end position="142"/>
    </location>
</feature>
<accession>A0A6A6SQ87</accession>
<sequence>MPSVTYMNQSAPFWDFIASLEQQGQSHPFFSQSQNQDRNRNENDERGEEDQPFGPWGWPGWGWGHQRTFPHRGPPGPPPQHEQSGEEMDTEKQGEKEKNNEKDALNEEGNGEGPAGSGSDAEGGPWGKRGRHGHCGGRRGRHGFGGPHGHGHGHHGPGGFGPRHGPPHLGPPHHGPPHHGPHGRSRGRWGGPWGGRGGAFGGGFNPMDFVSSLFDPLSVNNTGDVEKSTSAEQDFTPDADIFDTASSYVVHISLPGAKKEDVGVNWDAEKSELSIAGVIYRPGDEEFLKTLAMNERKVGPFERKIRLGTRANPAQIDAEGISAKLEDGVLRVDVPKLEGEFVEVRKVDIE</sequence>
<evidence type="ECO:0000256" key="3">
    <source>
        <dbReference type="RuleBase" id="RU003616"/>
    </source>
</evidence>
<protein>
    <submittedName>
        <fullName evidence="6">HSP20-like chaperone</fullName>
    </submittedName>
</protein>
<dbReference type="OrthoDB" id="5511210at2759"/>
<organism evidence="6 7">
    <name type="scientific">Lophiostoma macrostomum CBS 122681</name>
    <dbReference type="NCBI Taxonomy" id="1314788"/>
    <lineage>
        <taxon>Eukaryota</taxon>
        <taxon>Fungi</taxon>
        <taxon>Dikarya</taxon>
        <taxon>Ascomycota</taxon>
        <taxon>Pezizomycotina</taxon>
        <taxon>Dothideomycetes</taxon>
        <taxon>Pleosporomycetidae</taxon>
        <taxon>Pleosporales</taxon>
        <taxon>Lophiostomataceae</taxon>
        <taxon>Lophiostoma</taxon>
    </lineage>
</organism>
<dbReference type="SUPFAM" id="SSF49764">
    <property type="entry name" value="HSP20-like chaperones"/>
    <property type="match status" value="1"/>
</dbReference>
<comment type="similarity">
    <text evidence="2 3">Belongs to the small heat shock protein (HSP20) family.</text>
</comment>
<feature type="compositionally biased region" description="Polar residues" evidence="4">
    <location>
        <begin position="24"/>
        <end position="33"/>
    </location>
</feature>
<feature type="domain" description="SHSP" evidence="5">
    <location>
        <begin position="230"/>
        <end position="350"/>
    </location>
</feature>
<proteinExistence type="inferred from homology"/>
<dbReference type="Pfam" id="PF00011">
    <property type="entry name" value="HSP20"/>
    <property type="match status" value="1"/>
</dbReference>
<dbReference type="EMBL" id="MU004478">
    <property type="protein sequence ID" value="KAF2649800.1"/>
    <property type="molecule type" value="Genomic_DNA"/>
</dbReference>
<reference evidence="6" key="1">
    <citation type="journal article" date="2020" name="Stud. Mycol.">
        <title>101 Dothideomycetes genomes: a test case for predicting lifestyles and emergence of pathogens.</title>
        <authorList>
            <person name="Haridas S."/>
            <person name="Albert R."/>
            <person name="Binder M."/>
            <person name="Bloem J."/>
            <person name="Labutti K."/>
            <person name="Salamov A."/>
            <person name="Andreopoulos B."/>
            <person name="Baker S."/>
            <person name="Barry K."/>
            <person name="Bills G."/>
            <person name="Bluhm B."/>
            <person name="Cannon C."/>
            <person name="Castanera R."/>
            <person name="Culley D."/>
            <person name="Daum C."/>
            <person name="Ezra D."/>
            <person name="Gonzalez J."/>
            <person name="Henrissat B."/>
            <person name="Kuo A."/>
            <person name="Liang C."/>
            <person name="Lipzen A."/>
            <person name="Lutzoni F."/>
            <person name="Magnuson J."/>
            <person name="Mondo S."/>
            <person name="Nolan M."/>
            <person name="Ohm R."/>
            <person name="Pangilinan J."/>
            <person name="Park H.-J."/>
            <person name="Ramirez L."/>
            <person name="Alfaro M."/>
            <person name="Sun H."/>
            <person name="Tritt A."/>
            <person name="Yoshinaga Y."/>
            <person name="Zwiers L.-H."/>
            <person name="Turgeon B."/>
            <person name="Goodwin S."/>
            <person name="Spatafora J."/>
            <person name="Crous P."/>
            <person name="Grigoriev I."/>
        </authorList>
    </citation>
    <scope>NUCLEOTIDE SEQUENCE</scope>
    <source>
        <strain evidence="6">CBS 122681</strain>
    </source>
</reference>
<evidence type="ECO:0000313" key="6">
    <source>
        <dbReference type="EMBL" id="KAF2649800.1"/>
    </source>
</evidence>
<evidence type="ECO:0000256" key="4">
    <source>
        <dbReference type="SAM" id="MobiDB-lite"/>
    </source>
</evidence>
<feature type="compositionally biased region" description="Basic and acidic residues" evidence="4">
    <location>
        <begin position="90"/>
        <end position="105"/>
    </location>
</feature>
<feature type="compositionally biased region" description="Gly residues" evidence="4">
    <location>
        <begin position="188"/>
        <end position="197"/>
    </location>
</feature>
<dbReference type="Proteomes" id="UP000799324">
    <property type="component" value="Unassembled WGS sequence"/>
</dbReference>
<dbReference type="AlphaFoldDB" id="A0A6A6SQ87"/>
<dbReference type="InterPro" id="IPR008978">
    <property type="entry name" value="HSP20-like_chaperone"/>
</dbReference>
<dbReference type="InterPro" id="IPR031107">
    <property type="entry name" value="Small_HSP"/>
</dbReference>
<evidence type="ECO:0000313" key="7">
    <source>
        <dbReference type="Proteomes" id="UP000799324"/>
    </source>
</evidence>
<dbReference type="CDD" id="cd06464">
    <property type="entry name" value="ACD_sHsps-like"/>
    <property type="match status" value="1"/>
</dbReference>
<keyword evidence="1" id="KW-0346">Stress response</keyword>
<evidence type="ECO:0000259" key="5">
    <source>
        <dbReference type="PROSITE" id="PS01031"/>
    </source>
</evidence>
<evidence type="ECO:0000256" key="1">
    <source>
        <dbReference type="ARBA" id="ARBA00023016"/>
    </source>
</evidence>
<evidence type="ECO:0000256" key="2">
    <source>
        <dbReference type="PROSITE-ProRule" id="PRU00285"/>
    </source>
</evidence>
<dbReference type="PROSITE" id="PS01031">
    <property type="entry name" value="SHSP"/>
    <property type="match status" value="1"/>
</dbReference>
<gene>
    <name evidence="6" type="ORF">K491DRAFT_697804</name>
</gene>
<dbReference type="Gene3D" id="2.60.40.790">
    <property type="match status" value="1"/>
</dbReference>
<feature type="region of interest" description="Disordered" evidence="4">
    <location>
        <begin position="24"/>
        <end position="197"/>
    </location>
</feature>
<keyword evidence="7" id="KW-1185">Reference proteome</keyword>